<proteinExistence type="predicted"/>
<reference evidence="2" key="1">
    <citation type="journal article" date="2023" name="Mol. Phylogenet. Evol.">
        <title>Genome-scale phylogeny and comparative genomics of the fungal order Sordariales.</title>
        <authorList>
            <person name="Hensen N."/>
            <person name="Bonometti L."/>
            <person name="Westerberg I."/>
            <person name="Brannstrom I.O."/>
            <person name="Guillou S."/>
            <person name="Cros-Aarteil S."/>
            <person name="Calhoun S."/>
            <person name="Haridas S."/>
            <person name="Kuo A."/>
            <person name="Mondo S."/>
            <person name="Pangilinan J."/>
            <person name="Riley R."/>
            <person name="LaButti K."/>
            <person name="Andreopoulos B."/>
            <person name="Lipzen A."/>
            <person name="Chen C."/>
            <person name="Yan M."/>
            <person name="Daum C."/>
            <person name="Ng V."/>
            <person name="Clum A."/>
            <person name="Steindorff A."/>
            <person name="Ohm R.A."/>
            <person name="Martin F."/>
            <person name="Silar P."/>
            <person name="Natvig D.O."/>
            <person name="Lalanne C."/>
            <person name="Gautier V."/>
            <person name="Ament-Velasquez S.L."/>
            <person name="Kruys A."/>
            <person name="Hutchinson M.I."/>
            <person name="Powell A.J."/>
            <person name="Barry K."/>
            <person name="Miller A.N."/>
            <person name="Grigoriev I.V."/>
            <person name="Debuchy R."/>
            <person name="Gladieux P."/>
            <person name="Hiltunen Thoren M."/>
            <person name="Johannesson H."/>
        </authorList>
    </citation>
    <scope>NUCLEOTIDE SEQUENCE</scope>
    <source>
        <strain evidence="2">CBS 232.78</strain>
    </source>
</reference>
<name>A0AAE0NTI0_9PEZI</name>
<protein>
    <submittedName>
        <fullName evidence="2">Uncharacterized protein</fullName>
    </submittedName>
</protein>
<reference evidence="2" key="2">
    <citation type="submission" date="2023-06" db="EMBL/GenBank/DDBJ databases">
        <authorList>
            <consortium name="Lawrence Berkeley National Laboratory"/>
            <person name="Haridas S."/>
            <person name="Hensen N."/>
            <person name="Bonometti L."/>
            <person name="Westerberg I."/>
            <person name="Brannstrom I.O."/>
            <person name="Guillou S."/>
            <person name="Cros-Aarteil S."/>
            <person name="Calhoun S."/>
            <person name="Kuo A."/>
            <person name="Mondo S."/>
            <person name="Pangilinan J."/>
            <person name="Riley R."/>
            <person name="LaButti K."/>
            <person name="Andreopoulos B."/>
            <person name="Lipzen A."/>
            <person name="Chen C."/>
            <person name="Yanf M."/>
            <person name="Daum C."/>
            <person name="Ng V."/>
            <person name="Clum A."/>
            <person name="Steindorff A."/>
            <person name="Ohm R."/>
            <person name="Martin F."/>
            <person name="Silar P."/>
            <person name="Natvig D."/>
            <person name="Lalanne C."/>
            <person name="Gautier V."/>
            <person name="Ament-velasquez S.L."/>
            <person name="Kruys A."/>
            <person name="Hutchinson M.I."/>
            <person name="Powell A.J."/>
            <person name="Barry K."/>
            <person name="Miller A.N."/>
            <person name="Grigoriev I.V."/>
            <person name="Debuchy R."/>
            <person name="Gladieux P."/>
            <person name="Thoren M.H."/>
            <person name="Johannesson H."/>
        </authorList>
    </citation>
    <scope>NUCLEOTIDE SEQUENCE</scope>
    <source>
        <strain evidence="2">CBS 232.78</strain>
    </source>
</reference>
<evidence type="ECO:0000313" key="2">
    <source>
        <dbReference type="EMBL" id="KAK3387387.1"/>
    </source>
</evidence>
<dbReference type="Proteomes" id="UP001285441">
    <property type="component" value="Unassembled WGS sequence"/>
</dbReference>
<gene>
    <name evidence="2" type="ORF">B0H63DRAFT_558915</name>
</gene>
<evidence type="ECO:0000313" key="3">
    <source>
        <dbReference type="Proteomes" id="UP001285441"/>
    </source>
</evidence>
<accession>A0AAE0NTI0</accession>
<sequence length="226" mass="26136">MVRRIKERRGPRPTIGGPRYPKDLESQARRAKENEQSLSQQQFRDRRGVSDAVKIARAQAWAEWTNFCKHILKIDPDETILDLCRAPPKQAAATLQCQKFLKHYIESSERQRPTLGPEGVEMRNRDPENREQWTLGVENKGPRAKGPTFEISTWIGEVLTKEYNLTTRQKFEKYEATDEEILITIHTHRVSELQGVGAAHVKSVYGYVDIVLHQDCVAQQERKVPY</sequence>
<organism evidence="2 3">
    <name type="scientific">Podospora didyma</name>
    <dbReference type="NCBI Taxonomy" id="330526"/>
    <lineage>
        <taxon>Eukaryota</taxon>
        <taxon>Fungi</taxon>
        <taxon>Dikarya</taxon>
        <taxon>Ascomycota</taxon>
        <taxon>Pezizomycotina</taxon>
        <taxon>Sordariomycetes</taxon>
        <taxon>Sordariomycetidae</taxon>
        <taxon>Sordariales</taxon>
        <taxon>Podosporaceae</taxon>
        <taxon>Podospora</taxon>
    </lineage>
</organism>
<keyword evidence="3" id="KW-1185">Reference proteome</keyword>
<feature type="region of interest" description="Disordered" evidence="1">
    <location>
        <begin position="1"/>
        <end position="49"/>
    </location>
</feature>
<feature type="compositionally biased region" description="Basic residues" evidence="1">
    <location>
        <begin position="1"/>
        <end position="11"/>
    </location>
</feature>
<dbReference type="AlphaFoldDB" id="A0AAE0NTI0"/>
<dbReference type="EMBL" id="JAULSW010000003">
    <property type="protein sequence ID" value="KAK3387387.1"/>
    <property type="molecule type" value="Genomic_DNA"/>
</dbReference>
<feature type="compositionally biased region" description="Basic and acidic residues" evidence="1">
    <location>
        <begin position="20"/>
        <end position="35"/>
    </location>
</feature>
<comment type="caution">
    <text evidence="2">The sequence shown here is derived from an EMBL/GenBank/DDBJ whole genome shotgun (WGS) entry which is preliminary data.</text>
</comment>
<evidence type="ECO:0000256" key="1">
    <source>
        <dbReference type="SAM" id="MobiDB-lite"/>
    </source>
</evidence>